<dbReference type="InterPro" id="IPR036641">
    <property type="entry name" value="HPT_dom_sf"/>
</dbReference>
<reference evidence="7" key="1">
    <citation type="submission" date="2019-11" db="EMBL/GenBank/DDBJ databases">
        <authorList>
            <person name="Feng L."/>
        </authorList>
    </citation>
    <scope>NUCLEOTIDE SEQUENCE</scope>
    <source>
        <strain evidence="7">CsymbiosumLFYP84</strain>
    </source>
</reference>
<proteinExistence type="predicted"/>
<dbReference type="InterPro" id="IPR008207">
    <property type="entry name" value="Sig_transdc_His_kin_Hpt_dom"/>
</dbReference>
<evidence type="ECO:0000256" key="3">
    <source>
        <dbReference type="PROSITE-ProRule" id="PRU00110"/>
    </source>
</evidence>
<dbReference type="Pfam" id="PF01627">
    <property type="entry name" value="Hpt"/>
    <property type="match status" value="1"/>
</dbReference>
<keyword evidence="7" id="KW-0808">Transferase</keyword>
<dbReference type="Gene3D" id="1.20.120.160">
    <property type="entry name" value="HPT domain"/>
    <property type="match status" value="1"/>
</dbReference>
<dbReference type="CDD" id="cd00088">
    <property type="entry name" value="HPT"/>
    <property type="match status" value="1"/>
</dbReference>
<gene>
    <name evidence="7" type="primary">cheA_1</name>
    <name evidence="7" type="ORF">CSLFYP84_01034</name>
    <name evidence="6" type="ORF">K5I21_03680</name>
</gene>
<evidence type="ECO:0000256" key="4">
    <source>
        <dbReference type="SAM" id="MobiDB-lite"/>
    </source>
</evidence>
<protein>
    <submittedName>
        <fullName evidence="7">Chemotaxis protein CheA</fullName>
        <ecNumber evidence="7">2.7.13.3</ecNumber>
    </submittedName>
    <submittedName>
        <fullName evidence="6">Hpt domain-containing protein</fullName>
    </submittedName>
</protein>
<dbReference type="SUPFAM" id="SSF55052">
    <property type="entry name" value="CheY-binding domain of CheA"/>
    <property type="match status" value="1"/>
</dbReference>
<keyword evidence="1" id="KW-0547">Nucleotide-binding</keyword>
<keyword evidence="1" id="KW-0067">ATP-binding</keyword>
<dbReference type="InterPro" id="IPR037052">
    <property type="entry name" value="CheA-like_P2_sf"/>
</dbReference>
<reference evidence="6" key="2">
    <citation type="journal article" date="2022" name="Cell Host Microbe">
        <title>Colonization of the live biotherapeutic product VE303 and modulation of the microbiota and metabolites in healthy volunteers.</title>
        <authorList>
            <person name="Dsouza M."/>
            <person name="Menon R."/>
            <person name="Crossette E."/>
            <person name="Bhattarai S.K."/>
            <person name="Schneider J."/>
            <person name="Kim Y.G."/>
            <person name="Reddy S."/>
            <person name="Caballero S."/>
            <person name="Felix C."/>
            <person name="Cornacchione L."/>
            <person name="Hendrickson J."/>
            <person name="Watson A.R."/>
            <person name="Minot S.S."/>
            <person name="Greenfield N."/>
            <person name="Schopf L."/>
            <person name="Szabady R."/>
            <person name="Patarroyo J."/>
            <person name="Smith W."/>
            <person name="Harrison P."/>
            <person name="Kuijper E.J."/>
            <person name="Kelly C.P."/>
            <person name="Olle B."/>
            <person name="Bobilev D."/>
            <person name="Silber J.L."/>
            <person name="Bucci V."/>
            <person name="Roberts B."/>
            <person name="Faith J."/>
            <person name="Norman J.M."/>
        </authorList>
    </citation>
    <scope>NUCLEOTIDE SEQUENCE</scope>
    <source>
        <strain evidence="6">VE303-04</strain>
    </source>
</reference>
<dbReference type="EC" id="2.7.13.3" evidence="7"/>
<dbReference type="EMBL" id="JAINVB010000001">
    <property type="protein sequence ID" value="MCK0084996.1"/>
    <property type="molecule type" value="Genomic_DNA"/>
</dbReference>
<dbReference type="SUPFAM" id="SSF47226">
    <property type="entry name" value="Histidine-containing phosphotransfer domain, HPT domain"/>
    <property type="match status" value="1"/>
</dbReference>
<evidence type="ECO:0000256" key="2">
    <source>
        <dbReference type="ARBA" id="ARBA00023012"/>
    </source>
</evidence>
<name>A0A6N3AYV6_CLOSY</name>
<feature type="domain" description="HPt" evidence="5">
    <location>
        <begin position="4"/>
        <end position="112"/>
    </location>
</feature>
<dbReference type="RefSeq" id="WP_051395740.1">
    <property type="nucleotide sequence ID" value="NZ_CACRUA010000010.1"/>
</dbReference>
<feature type="modified residue" description="Phosphohistidine" evidence="3">
    <location>
        <position position="52"/>
    </location>
</feature>
<sequence>MGYFDADMEDMLDIYLLETNQLLEQADEILLNAEKEKSLSKEHINGIFRVMHTIKSSSAMMGLTALSVLAHRLEDVFDAFRENPSRLRGLEQETFDLIFDAGDFIRSELARMNQETYQPLEPVGFDKKIDELVARAKENKTFVVRVKFEKDCRMENMRAYMTVRQIAEECSEIQTYPEHVETEPKTSEYIRENGFFIRFQSEDPDRVFEKLRQSLFVESVGTAGELPHQKNEKEQQPAQAVTLFM</sequence>
<dbReference type="InterPro" id="IPR035891">
    <property type="entry name" value="CheY-binding_CheA"/>
</dbReference>
<dbReference type="AlphaFoldDB" id="A0A6N3AYV6"/>
<dbReference type="EMBL" id="CACRUA010000010">
    <property type="protein sequence ID" value="VYT96841.1"/>
    <property type="molecule type" value="Genomic_DNA"/>
</dbReference>
<dbReference type="PANTHER" id="PTHR43395:SF1">
    <property type="entry name" value="CHEMOTAXIS PROTEIN CHEA"/>
    <property type="match status" value="1"/>
</dbReference>
<dbReference type="GO" id="GO:0005524">
    <property type="term" value="F:ATP binding"/>
    <property type="evidence" value="ECO:0007669"/>
    <property type="project" value="UniProtKB-KW"/>
</dbReference>
<feature type="region of interest" description="Disordered" evidence="4">
    <location>
        <begin position="223"/>
        <end position="245"/>
    </location>
</feature>
<dbReference type="PANTHER" id="PTHR43395">
    <property type="entry name" value="SENSOR HISTIDINE KINASE CHEA"/>
    <property type="match status" value="1"/>
</dbReference>
<dbReference type="Gene3D" id="3.30.70.1110">
    <property type="entry name" value="Histidine kinase CheA-like, P2 response regulator-binding domain"/>
    <property type="match status" value="1"/>
</dbReference>
<dbReference type="InterPro" id="IPR010808">
    <property type="entry name" value="CheA_P2-bd"/>
</dbReference>
<accession>A0A6N3AYV6</accession>
<evidence type="ECO:0000313" key="7">
    <source>
        <dbReference type="EMBL" id="VYT96841.1"/>
    </source>
</evidence>
<dbReference type="PROSITE" id="PS50894">
    <property type="entry name" value="HPT"/>
    <property type="match status" value="1"/>
</dbReference>
<dbReference type="SMART" id="SM00073">
    <property type="entry name" value="HPT"/>
    <property type="match status" value="1"/>
</dbReference>
<dbReference type="GO" id="GO:0000155">
    <property type="term" value="F:phosphorelay sensor kinase activity"/>
    <property type="evidence" value="ECO:0007669"/>
    <property type="project" value="InterPro"/>
</dbReference>
<dbReference type="Proteomes" id="UP001203136">
    <property type="component" value="Unassembled WGS sequence"/>
</dbReference>
<evidence type="ECO:0000259" key="5">
    <source>
        <dbReference type="PROSITE" id="PS50894"/>
    </source>
</evidence>
<evidence type="ECO:0000313" key="6">
    <source>
        <dbReference type="EMBL" id="MCK0084996.1"/>
    </source>
</evidence>
<organism evidence="7">
    <name type="scientific">Clostridium symbiosum</name>
    <name type="common">Bacteroides symbiosus</name>
    <dbReference type="NCBI Taxonomy" id="1512"/>
    <lineage>
        <taxon>Bacteria</taxon>
        <taxon>Bacillati</taxon>
        <taxon>Bacillota</taxon>
        <taxon>Clostridia</taxon>
        <taxon>Lachnospirales</taxon>
        <taxon>Lachnospiraceae</taxon>
        <taxon>Otoolea</taxon>
    </lineage>
</organism>
<dbReference type="Pfam" id="PF07194">
    <property type="entry name" value="P2"/>
    <property type="match status" value="1"/>
</dbReference>
<evidence type="ECO:0000256" key="1">
    <source>
        <dbReference type="ARBA" id="ARBA00022840"/>
    </source>
</evidence>
<keyword evidence="2" id="KW-0902">Two-component regulatory system</keyword>
<dbReference type="InterPro" id="IPR051315">
    <property type="entry name" value="Bact_Chemotaxis_CheA"/>
</dbReference>
<keyword evidence="3" id="KW-0597">Phosphoprotein</keyword>